<dbReference type="SUPFAM" id="SSF55785">
    <property type="entry name" value="PYP-like sensor domain (PAS domain)"/>
    <property type="match status" value="1"/>
</dbReference>
<dbReference type="STRING" id="441119.SAMN04488047_101711"/>
<sequence>MIESALQAVPVALAWTLAALLAGLVVAASVAAIRRDAGVAKAASAPDVSFLFHRGALIDATPAAQRLIDLAGRRGSDLDRLSRVLAIRFPDLHRQIGDVDAGTHEVVSVDGDSLAIIERRADRLRLTLTETSEGEERAPLDRHSLAALEDELETLREIARTTGHLLWRETARGEVVWVNQAYLEAAERHRPEEAQGWPLPRLLKADAPRARLSGSHGPGGWFDCERRDIGDGQLVCAVPADAAVAAEASLERLRQTMTRAFANVRTGIAVFDSHRRLTLFNPALVEITGLPAPFLAERPTSDAFFTALRDRKMVPEPRDFRTWLNRMTGTAETGDLAEKWHLPHGVTLRVTALPQEDGALTLLIDDITDDMTQMRRSRTALETGQAVLDRLDEAIAVFGPTGLLSTANAAYDTLWNAETSTQENPVRVQDAVDAWAAASIPTPAWDELRHTLDETGEREHFETTVQRVDGRPLMLRCTPLAGGSTLVVFSPVAAPRDVTPEAQDLVATEA</sequence>
<organism evidence="1 2">
    <name type="scientific">Tranquillimonas alkanivorans</name>
    <dbReference type="NCBI Taxonomy" id="441119"/>
    <lineage>
        <taxon>Bacteria</taxon>
        <taxon>Pseudomonadati</taxon>
        <taxon>Pseudomonadota</taxon>
        <taxon>Alphaproteobacteria</taxon>
        <taxon>Rhodobacterales</taxon>
        <taxon>Roseobacteraceae</taxon>
        <taxon>Tranquillimonas</taxon>
    </lineage>
</organism>
<dbReference type="Gene3D" id="3.30.450.20">
    <property type="entry name" value="PAS domain"/>
    <property type="match status" value="1"/>
</dbReference>
<evidence type="ECO:0000313" key="2">
    <source>
        <dbReference type="Proteomes" id="UP000199356"/>
    </source>
</evidence>
<accession>A0A1I5LM70</accession>
<name>A0A1I5LM70_9RHOB</name>
<dbReference type="RefSeq" id="WP_218153065.1">
    <property type="nucleotide sequence ID" value="NZ_FOXA01000001.1"/>
</dbReference>
<keyword evidence="2" id="KW-1185">Reference proteome</keyword>
<dbReference type="AlphaFoldDB" id="A0A1I5LM70"/>
<dbReference type="EMBL" id="FOXA01000001">
    <property type="protein sequence ID" value="SFO98227.1"/>
    <property type="molecule type" value="Genomic_DNA"/>
</dbReference>
<evidence type="ECO:0000313" key="1">
    <source>
        <dbReference type="EMBL" id="SFO98227.1"/>
    </source>
</evidence>
<proteinExistence type="predicted"/>
<reference evidence="1 2" key="1">
    <citation type="submission" date="2016-10" db="EMBL/GenBank/DDBJ databases">
        <authorList>
            <person name="de Groot N.N."/>
        </authorList>
    </citation>
    <scope>NUCLEOTIDE SEQUENCE [LARGE SCALE GENOMIC DNA]</scope>
    <source>
        <strain evidence="1 2">DSM 19547</strain>
    </source>
</reference>
<dbReference type="Pfam" id="PF12860">
    <property type="entry name" value="PAS_7"/>
    <property type="match status" value="1"/>
</dbReference>
<dbReference type="InterPro" id="IPR035965">
    <property type="entry name" value="PAS-like_dom_sf"/>
</dbReference>
<dbReference type="Proteomes" id="UP000199356">
    <property type="component" value="Unassembled WGS sequence"/>
</dbReference>
<protein>
    <submittedName>
        <fullName evidence="1">PAS fold</fullName>
    </submittedName>
</protein>
<gene>
    <name evidence="1" type="ORF">SAMN04488047_101711</name>
</gene>